<keyword evidence="4" id="KW-0802">TPR repeat</keyword>
<dbReference type="InterPro" id="IPR051476">
    <property type="entry name" value="Bac_ResReg_Asp_Phosphatase"/>
</dbReference>
<evidence type="ECO:0000313" key="7">
    <source>
        <dbReference type="Proteomes" id="UP000510822"/>
    </source>
</evidence>
<sequence>MTSEEFDRKLPDIKKWMLENKDPEPMTLAIRQAQKMGYSQGQAFALLYRGEYLIDLGEQPAAAFRDFREAGLIARQLRNWSLLAQTLHWQAQSQLLQGEYMRALDVWLQALQTAIEAEDSRAFIRGYSGVAQVCLVFGQLDVSLEYQQRALALAESVDDVALSTDCLLAVIATCYRQQLYAEMESLLERLKHKLKARPHLETQAEFHIYSGLIDLDLDRVDAAHEHLQLARVLAQQLGGLWCRSFVALILGRIYLRQQRLDEARRSLELCLQLGEQIRGFAMGQEAHQLLEKLCVQQGDYEGALVHLEYAHAQQLSLFQRQAERKLTRVFQKSLNQIEVALRLELSRIRYR</sequence>
<dbReference type="RefSeq" id="WP_180305860.1">
    <property type="nucleotide sequence ID" value="NZ_CP058952.1"/>
</dbReference>
<keyword evidence="2" id="KW-0963">Cytoplasm</keyword>
<proteinExistence type="inferred from homology"/>
<dbReference type="Gene3D" id="1.25.40.10">
    <property type="entry name" value="Tetratricopeptide repeat domain"/>
    <property type="match status" value="2"/>
</dbReference>
<comment type="subcellular location">
    <subcellularLocation>
        <location evidence="1">Cytoplasm</location>
    </subcellularLocation>
</comment>
<dbReference type="AlphaFoldDB" id="A0A7D5VAF3"/>
<dbReference type="GO" id="GO:0005737">
    <property type="term" value="C:cytoplasm"/>
    <property type="evidence" value="ECO:0007669"/>
    <property type="project" value="UniProtKB-SubCell"/>
</dbReference>
<evidence type="ECO:0000256" key="5">
    <source>
        <dbReference type="ARBA" id="ARBA00038253"/>
    </source>
</evidence>
<evidence type="ECO:0000256" key="3">
    <source>
        <dbReference type="ARBA" id="ARBA00022737"/>
    </source>
</evidence>
<dbReference type="SUPFAM" id="SSF48452">
    <property type="entry name" value="TPR-like"/>
    <property type="match status" value="2"/>
</dbReference>
<protein>
    <recommendedName>
        <fullName evidence="8">MalT-like TPR region domain-containing protein</fullName>
    </recommendedName>
</protein>
<accession>A0A7D5VAF3</accession>
<dbReference type="EMBL" id="CP058952">
    <property type="protein sequence ID" value="QLI81752.1"/>
    <property type="molecule type" value="Genomic_DNA"/>
</dbReference>
<keyword evidence="7" id="KW-1185">Reference proteome</keyword>
<organism evidence="6 7">
    <name type="scientific">Chitinibacter fontanus</name>
    <dbReference type="NCBI Taxonomy" id="1737446"/>
    <lineage>
        <taxon>Bacteria</taxon>
        <taxon>Pseudomonadati</taxon>
        <taxon>Pseudomonadota</taxon>
        <taxon>Betaproteobacteria</taxon>
        <taxon>Neisseriales</taxon>
        <taxon>Chitinibacteraceae</taxon>
        <taxon>Chitinibacter</taxon>
    </lineage>
</organism>
<evidence type="ECO:0000256" key="2">
    <source>
        <dbReference type="ARBA" id="ARBA00022490"/>
    </source>
</evidence>
<dbReference type="PANTHER" id="PTHR46630:SF1">
    <property type="entry name" value="TETRATRICOPEPTIDE REPEAT PROTEIN 29"/>
    <property type="match status" value="1"/>
</dbReference>
<keyword evidence="3" id="KW-0677">Repeat</keyword>
<gene>
    <name evidence="6" type="ORF">HZU75_09525</name>
</gene>
<dbReference type="PANTHER" id="PTHR46630">
    <property type="entry name" value="TETRATRICOPEPTIDE REPEAT PROTEIN 29"/>
    <property type="match status" value="1"/>
</dbReference>
<evidence type="ECO:0000256" key="4">
    <source>
        <dbReference type="ARBA" id="ARBA00022803"/>
    </source>
</evidence>
<reference evidence="6 7" key="1">
    <citation type="journal article" date="2016" name="Int. J. Syst. Evol. Microbiol.">
        <title>Chitinibacter fontanus sp. nov., isolated from a spring.</title>
        <authorList>
            <person name="Sheu S.Y."/>
            <person name="Li Y.S."/>
            <person name="Young C.C."/>
            <person name="Chen W.M."/>
        </authorList>
    </citation>
    <scope>NUCLEOTIDE SEQUENCE [LARGE SCALE GENOMIC DNA]</scope>
    <source>
        <strain evidence="6 7">STM-7</strain>
    </source>
</reference>
<name>A0A7D5VAF3_9NEIS</name>
<dbReference type="Proteomes" id="UP000510822">
    <property type="component" value="Chromosome"/>
</dbReference>
<evidence type="ECO:0000256" key="1">
    <source>
        <dbReference type="ARBA" id="ARBA00004496"/>
    </source>
</evidence>
<dbReference type="InterPro" id="IPR011990">
    <property type="entry name" value="TPR-like_helical_dom_sf"/>
</dbReference>
<evidence type="ECO:0000313" key="6">
    <source>
        <dbReference type="EMBL" id="QLI81752.1"/>
    </source>
</evidence>
<comment type="similarity">
    <text evidence="5">Belongs to the Rap family.</text>
</comment>
<dbReference type="KEGG" id="cfon:HZU75_09525"/>
<evidence type="ECO:0008006" key="8">
    <source>
        <dbReference type="Google" id="ProtNLM"/>
    </source>
</evidence>